<dbReference type="Gene3D" id="3.30.300.30">
    <property type="match status" value="1"/>
</dbReference>
<protein>
    <recommendedName>
        <fullName evidence="4">AMP-binding enzyme C-terminal domain-containing protein</fullName>
    </recommendedName>
</protein>
<accession>A0ABW6KM38</accession>
<keyword evidence="3" id="KW-1185">Reference proteome</keyword>
<dbReference type="SUPFAM" id="SSF56801">
    <property type="entry name" value="Acetyl-CoA synthetase-like"/>
    <property type="match status" value="1"/>
</dbReference>
<dbReference type="Proteomes" id="UP001601197">
    <property type="component" value="Unassembled WGS sequence"/>
</dbReference>
<dbReference type="InterPro" id="IPR045851">
    <property type="entry name" value="AMP-bd_C_sf"/>
</dbReference>
<proteinExistence type="predicted"/>
<dbReference type="EMBL" id="JBIAFJ010000002">
    <property type="protein sequence ID" value="MFE9168961.1"/>
    <property type="molecule type" value="Genomic_DNA"/>
</dbReference>
<comment type="caution">
    <text evidence="2">The sequence shown here is derived from an EMBL/GenBank/DDBJ whole genome shotgun (WGS) entry which is preliminary data.</text>
</comment>
<feature type="region of interest" description="Disordered" evidence="1">
    <location>
        <begin position="103"/>
        <end position="155"/>
    </location>
</feature>
<evidence type="ECO:0000256" key="1">
    <source>
        <dbReference type="SAM" id="MobiDB-lite"/>
    </source>
</evidence>
<dbReference type="RefSeq" id="WP_388343567.1">
    <property type="nucleotide sequence ID" value="NZ_JBIAFJ010000002.1"/>
</dbReference>
<name>A0ABW6KM38_9ACTN</name>
<reference evidence="2 3" key="1">
    <citation type="submission" date="2024-10" db="EMBL/GenBank/DDBJ databases">
        <title>The Natural Products Discovery Center: Release of the First 8490 Sequenced Strains for Exploring Actinobacteria Biosynthetic Diversity.</title>
        <authorList>
            <person name="Kalkreuter E."/>
            <person name="Kautsar S.A."/>
            <person name="Yang D."/>
            <person name="Bader C.D."/>
            <person name="Teijaro C.N."/>
            <person name="Fluegel L."/>
            <person name="Davis C.M."/>
            <person name="Simpson J.R."/>
            <person name="Lauterbach L."/>
            <person name="Steele A.D."/>
            <person name="Gui C."/>
            <person name="Meng S."/>
            <person name="Li G."/>
            <person name="Viehrig K."/>
            <person name="Ye F."/>
            <person name="Su P."/>
            <person name="Kiefer A.F."/>
            <person name="Nichols A."/>
            <person name="Cepeda A.J."/>
            <person name="Yan W."/>
            <person name="Fan B."/>
            <person name="Jiang Y."/>
            <person name="Adhikari A."/>
            <person name="Zheng C.-J."/>
            <person name="Schuster L."/>
            <person name="Cowan T.M."/>
            <person name="Smanski M.J."/>
            <person name="Chevrette M.G."/>
            <person name="De Carvalho L.P.S."/>
            <person name="Shen B."/>
        </authorList>
    </citation>
    <scope>NUCLEOTIDE SEQUENCE [LARGE SCALE GENOMIC DNA]</scope>
    <source>
        <strain evidence="2 3">NPDC007147</strain>
    </source>
</reference>
<evidence type="ECO:0000313" key="2">
    <source>
        <dbReference type="EMBL" id="MFE9168961.1"/>
    </source>
</evidence>
<organism evidence="2 3">
    <name type="scientific">Streptomyces kebangsaanensis</name>
    <dbReference type="NCBI Taxonomy" id="864058"/>
    <lineage>
        <taxon>Bacteria</taxon>
        <taxon>Bacillati</taxon>
        <taxon>Actinomycetota</taxon>
        <taxon>Actinomycetes</taxon>
        <taxon>Kitasatosporales</taxon>
        <taxon>Streptomycetaceae</taxon>
        <taxon>Streptomyces</taxon>
    </lineage>
</organism>
<feature type="compositionally biased region" description="Basic and acidic residues" evidence="1">
    <location>
        <begin position="108"/>
        <end position="117"/>
    </location>
</feature>
<sequence>MAMMDTPLHTWLLFGRAPRCFHDTEIVSRPPGGGPHRRACADSGRRARRPVHAFGALAGVTHAVLLADESPPTPPSRTVEAVPDEKWHERPLVRRVLRPGAQVNPVEVRGHPEEAGSARRQFPDQVEVIDSPPRTGTGTGTGKFDKKALRARFGA</sequence>
<gene>
    <name evidence="2" type="ORF">ACFYNZ_05440</name>
</gene>
<evidence type="ECO:0000313" key="3">
    <source>
        <dbReference type="Proteomes" id="UP001601197"/>
    </source>
</evidence>
<evidence type="ECO:0008006" key="4">
    <source>
        <dbReference type="Google" id="ProtNLM"/>
    </source>
</evidence>